<reference evidence="2 3" key="1">
    <citation type="journal article" date="2015" name="Genome Announc.">
        <title>Expanding the biotechnology potential of lactobacilli through comparative genomics of 213 strains and associated genera.</title>
        <authorList>
            <person name="Sun Z."/>
            <person name="Harris H.M."/>
            <person name="McCann A."/>
            <person name="Guo C."/>
            <person name="Argimon S."/>
            <person name="Zhang W."/>
            <person name="Yang X."/>
            <person name="Jeffery I.B."/>
            <person name="Cooney J.C."/>
            <person name="Kagawa T.F."/>
            <person name="Liu W."/>
            <person name="Song Y."/>
            <person name="Salvetti E."/>
            <person name="Wrobel A."/>
            <person name="Rasinkangas P."/>
            <person name="Parkhill J."/>
            <person name="Rea M.C."/>
            <person name="O'Sullivan O."/>
            <person name="Ritari J."/>
            <person name="Douillard F.P."/>
            <person name="Paul Ross R."/>
            <person name="Yang R."/>
            <person name="Briner A.E."/>
            <person name="Felis G.E."/>
            <person name="de Vos W.M."/>
            <person name="Barrangou R."/>
            <person name="Klaenhammer T.R."/>
            <person name="Caufield P.W."/>
            <person name="Cui Y."/>
            <person name="Zhang H."/>
            <person name="O'Toole P.W."/>
        </authorList>
    </citation>
    <scope>NUCLEOTIDE SEQUENCE [LARGE SCALE GENOMIC DNA]</scope>
    <source>
        <strain evidence="2 3">DSM 12744</strain>
    </source>
</reference>
<dbReference type="EMBL" id="AZEC01000002">
    <property type="protein sequence ID" value="KRL14246.1"/>
    <property type="molecule type" value="Genomic_DNA"/>
</dbReference>
<dbReference type="InterPro" id="IPR011990">
    <property type="entry name" value="TPR-like_helical_dom_sf"/>
</dbReference>
<dbReference type="STRING" id="1423792.FD09_GL001413"/>
<dbReference type="SMART" id="SM00530">
    <property type="entry name" value="HTH_XRE"/>
    <property type="match status" value="1"/>
</dbReference>
<dbReference type="OrthoDB" id="1150409at2"/>
<keyword evidence="3" id="KW-1185">Reference proteome</keyword>
<comment type="caution">
    <text evidence="2">The sequence shown here is derived from an EMBL/GenBank/DDBJ whole genome shotgun (WGS) entry which is preliminary data.</text>
</comment>
<dbReference type="PATRIC" id="fig|1423792.3.peg.1430"/>
<dbReference type="SUPFAM" id="SSF47413">
    <property type="entry name" value="lambda repressor-like DNA-binding domains"/>
    <property type="match status" value="1"/>
</dbReference>
<evidence type="ECO:0000259" key="1">
    <source>
        <dbReference type="PROSITE" id="PS50943"/>
    </source>
</evidence>
<organism evidence="2 3">
    <name type="scientific">Schleiferilactobacillus perolens DSM 12744</name>
    <dbReference type="NCBI Taxonomy" id="1423792"/>
    <lineage>
        <taxon>Bacteria</taxon>
        <taxon>Bacillati</taxon>
        <taxon>Bacillota</taxon>
        <taxon>Bacilli</taxon>
        <taxon>Lactobacillales</taxon>
        <taxon>Lactobacillaceae</taxon>
        <taxon>Schleiferilactobacillus</taxon>
    </lineage>
</organism>
<dbReference type="Proteomes" id="UP000051330">
    <property type="component" value="Unassembled WGS sequence"/>
</dbReference>
<gene>
    <name evidence="2" type="ORF">FD09_GL001413</name>
</gene>
<dbReference type="CDD" id="cd00093">
    <property type="entry name" value="HTH_XRE"/>
    <property type="match status" value="1"/>
</dbReference>
<protein>
    <recommendedName>
        <fullName evidence="1">HTH cro/C1-type domain-containing protein</fullName>
    </recommendedName>
</protein>
<proteinExistence type="predicted"/>
<name>A0A0R1N1Q6_9LACO</name>
<evidence type="ECO:0000313" key="3">
    <source>
        <dbReference type="Proteomes" id="UP000051330"/>
    </source>
</evidence>
<dbReference type="InterPro" id="IPR001387">
    <property type="entry name" value="Cro/C1-type_HTH"/>
</dbReference>
<dbReference type="PROSITE" id="PS50943">
    <property type="entry name" value="HTH_CROC1"/>
    <property type="match status" value="1"/>
</dbReference>
<accession>A0A0R1N1Q6</accession>
<dbReference type="GO" id="GO:0003677">
    <property type="term" value="F:DNA binding"/>
    <property type="evidence" value="ECO:0007669"/>
    <property type="project" value="InterPro"/>
</dbReference>
<dbReference type="Gene3D" id="1.25.40.10">
    <property type="entry name" value="Tetratricopeptide repeat domain"/>
    <property type="match status" value="1"/>
</dbReference>
<dbReference type="RefSeq" id="WP_057818285.1">
    <property type="nucleotide sequence ID" value="NZ_AZEC01000002.1"/>
</dbReference>
<evidence type="ECO:0000313" key="2">
    <source>
        <dbReference type="EMBL" id="KRL14246.1"/>
    </source>
</evidence>
<dbReference type="InterPro" id="IPR010982">
    <property type="entry name" value="Lambda_DNA-bd_dom_sf"/>
</dbReference>
<sequence>MEIKGAIIRSARLRKHLSQANLAAGICTQGTISLLEKHDQCVSMDILYAVCLRLNIQPQEVICQSTVLTPQRLQDALILFMQEDVDGCAQILSTIRTGAGMTATIRRQYFTLSGLVALAQQHNLTSAISLFGQAVNEEQVGEWDIFRLLAQLGYGCAHFRKNAMTQADYYIRSARMSIEERPQLHHPYGLESNLLLLLAEGELALAQWNYERAAMLVHEGLAKLRANGKLFIIDRFLFLFAQISHAMGQKQETAHYLDGALWLATLREHDDMKRRISAKVKEWQMSICYHFHQEEGSQFPG</sequence>
<dbReference type="AlphaFoldDB" id="A0A0R1N1Q6"/>
<dbReference type="Pfam" id="PF01381">
    <property type="entry name" value="HTH_3"/>
    <property type="match status" value="1"/>
</dbReference>
<feature type="domain" description="HTH cro/C1-type" evidence="1">
    <location>
        <begin position="8"/>
        <end position="61"/>
    </location>
</feature>